<dbReference type="Pfam" id="PF02321">
    <property type="entry name" value="OEP"/>
    <property type="match status" value="2"/>
</dbReference>
<dbReference type="eggNOG" id="COG1538">
    <property type="taxonomic scope" value="Bacteria"/>
</dbReference>
<dbReference type="STRING" id="595494.Tola_1261"/>
<evidence type="ECO:0000256" key="7">
    <source>
        <dbReference type="ARBA" id="ARBA00023237"/>
    </source>
</evidence>
<comment type="similarity">
    <text evidence="2">Belongs to the outer membrane factor (OMF) (TC 1.B.17) family.</text>
</comment>
<organism evidence="10 11">
    <name type="scientific">Tolumonas auensis (strain DSM 9187 / NBRC 110442 / TA 4)</name>
    <dbReference type="NCBI Taxonomy" id="595494"/>
    <lineage>
        <taxon>Bacteria</taxon>
        <taxon>Pseudomonadati</taxon>
        <taxon>Pseudomonadota</taxon>
        <taxon>Gammaproteobacteria</taxon>
        <taxon>Aeromonadales</taxon>
        <taxon>Aeromonadaceae</taxon>
        <taxon>Tolumonas</taxon>
    </lineage>
</organism>
<dbReference type="PANTHER" id="PTHR30026">
    <property type="entry name" value="OUTER MEMBRANE PROTEIN TOLC"/>
    <property type="match status" value="1"/>
</dbReference>
<keyword evidence="9" id="KW-0732">Signal</keyword>
<keyword evidence="11" id="KW-1185">Reference proteome</keyword>
<dbReference type="AlphaFoldDB" id="C4LE57"/>
<dbReference type="HOGENOM" id="CLU_012817_0_0_6"/>
<dbReference type="GO" id="GO:1990281">
    <property type="term" value="C:efflux pump complex"/>
    <property type="evidence" value="ECO:0007669"/>
    <property type="project" value="TreeGrafter"/>
</dbReference>
<dbReference type="SUPFAM" id="SSF56954">
    <property type="entry name" value="Outer membrane efflux proteins (OEP)"/>
    <property type="match status" value="1"/>
</dbReference>
<evidence type="ECO:0000256" key="4">
    <source>
        <dbReference type="ARBA" id="ARBA00022452"/>
    </source>
</evidence>
<dbReference type="Gene3D" id="1.20.1600.10">
    <property type="entry name" value="Outer membrane efflux proteins (OEP)"/>
    <property type="match status" value="1"/>
</dbReference>
<keyword evidence="8" id="KW-0175">Coiled coil</keyword>
<dbReference type="EMBL" id="CP001616">
    <property type="protein sequence ID" value="ACQ92878.1"/>
    <property type="molecule type" value="Genomic_DNA"/>
</dbReference>
<comment type="subcellular location">
    <subcellularLocation>
        <location evidence="1">Cell outer membrane</location>
    </subcellularLocation>
</comment>
<keyword evidence="6" id="KW-0472">Membrane</keyword>
<reference evidence="10 11" key="2">
    <citation type="journal article" date="2011" name="Stand. Genomic Sci.">
        <title>Complete genome sequence of Tolumonas auensis type strain (TA 4).</title>
        <authorList>
            <person name="Chertkov O."/>
            <person name="Copeland A."/>
            <person name="Lucas S."/>
            <person name="Lapidus A."/>
            <person name="Berry K.W."/>
            <person name="Detter J.C."/>
            <person name="Del Rio T.G."/>
            <person name="Hammon N."/>
            <person name="Dalin E."/>
            <person name="Tice H."/>
            <person name="Pitluck S."/>
            <person name="Richardson P."/>
            <person name="Bruce D."/>
            <person name="Goodwin L."/>
            <person name="Han C."/>
            <person name="Tapia R."/>
            <person name="Saunders E."/>
            <person name="Schmutz J."/>
            <person name="Brettin T."/>
            <person name="Larimer F."/>
            <person name="Land M."/>
            <person name="Hauser L."/>
            <person name="Spring S."/>
            <person name="Rohde M."/>
            <person name="Kyrpides N.C."/>
            <person name="Ivanova N."/>
            <person name="Goker M."/>
            <person name="Beller H.R."/>
            <person name="Klenk H.P."/>
            <person name="Woyke T."/>
        </authorList>
    </citation>
    <scope>NUCLEOTIDE SEQUENCE [LARGE SCALE GENOMIC DNA]</scope>
    <source>
        <strain evidence="11">DSM 9187 / TA4</strain>
    </source>
</reference>
<name>C4LE57_TOLAT</name>
<dbReference type="GO" id="GO:0015288">
    <property type="term" value="F:porin activity"/>
    <property type="evidence" value="ECO:0007669"/>
    <property type="project" value="TreeGrafter"/>
</dbReference>
<dbReference type="GO" id="GO:0009279">
    <property type="term" value="C:cell outer membrane"/>
    <property type="evidence" value="ECO:0007669"/>
    <property type="project" value="UniProtKB-SubCell"/>
</dbReference>
<keyword evidence="7" id="KW-0998">Cell outer membrane</keyword>
<evidence type="ECO:0000256" key="3">
    <source>
        <dbReference type="ARBA" id="ARBA00022448"/>
    </source>
</evidence>
<dbReference type="OrthoDB" id="9814637at2"/>
<dbReference type="RefSeq" id="WP_012729477.1">
    <property type="nucleotide sequence ID" value="NC_012691.1"/>
</dbReference>
<evidence type="ECO:0000256" key="6">
    <source>
        <dbReference type="ARBA" id="ARBA00023136"/>
    </source>
</evidence>
<dbReference type="KEGG" id="tau:Tola_1261"/>
<protein>
    <submittedName>
        <fullName evidence="10">Type I secretion outer membrane protein, TolC family</fullName>
    </submittedName>
</protein>
<feature type="coiled-coil region" evidence="8">
    <location>
        <begin position="181"/>
        <end position="208"/>
    </location>
</feature>
<proteinExistence type="inferred from homology"/>
<evidence type="ECO:0000313" key="11">
    <source>
        <dbReference type="Proteomes" id="UP000009073"/>
    </source>
</evidence>
<evidence type="ECO:0000256" key="8">
    <source>
        <dbReference type="SAM" id="Coils"/>
    </source>
</evidence>
<evidence type="ECO:0000256" key="2">
    <source>
        <dbReference type="ARBA" id="ARBA00007613"/>
    </source>
</evidence>
<feature type="signal peptide" evidence="9">
    <location>
        <begin position="1"/>
        <end position="23"/>
    </location>
</feature>
<dbReference type="GO" id="GO:0015562">
    <property type="term" value="F:efflux transmembrane transporter activity"/>
    <property type="evidence" value="ECO:0007669"/>
    <property type="project" value="InterPro"/>
</dbReference>
<evidence type="ECO:0000313" key="10">
    <source>
        <dbReference type="EMBL" id="ACQ92878.1"/>
    </source>
</evidence>
<keyword evidence="4" id="KW-1134">Transmembrane beta strand</keyword>
<dbReference type="Proteomes" id="UP000009073">
    <property type="component" value="Chromosome"/>
</dbReference>
<keyword evidence="5" id="KW-0812">Transmembrane</keyword>
<keyword evidence="3" id="KW-0813">Transport</keyword>
<gene>
    <name evidence="10" type="ordered locus">Tola_1261</name>
</gene>
<evidence type="ECO:0000256" key="9">
    <source>
        <dbReference type="SAM" id="SignalP"/>
    </source>
</evidence>
<dbReference type="InterPro" id="IPR003423">
    <property type="entry name" value="OMP_efflux"/>
</dbReference>
<accession>C4LE57</accession>
<dbReference type="NCBIfam" id="TIGR01844">
    <property type="entry name" value="type_I_sec_TolC"/>
    <property type="match status" value="1"/>
</dbReference>
<dbReference type="InterPro" id="IPR051906">
    <property type="entry name" value="TolC-like"/>
</dbReference>
<dbReference type="InterPro" id="IPR010130">
    <property type="entry name" value="T1SS_OMP_TolC"/>
</dbReference>
<evidence type="ECO:0000256" key="1">
    <source>
        <dbReference type="ARBA" id="ARBA00004442"/>
    </source>
</evidence>
<sequence length="433" mass="47868">MDKICKLSALAVFICLFTNTAGAASLESTIAQSLLDNPEVKQAYDNYVTRTHVVGQAEAGYYPKVDLYGGIGKEKYDNDDVSDDGHTLTRKEMGVSLTQMLFDGFDTSSNVDRTKAEAMAQKHALFAQANNTALRVTEVYLNVLRSEEIYQLSKENLATHQAIMADIGKRTDSGVGSTADYMQIKGRVARAQANLSAAENNMLDAKAEFFRVTNTEPMGLTQPVANGKAPASLSEAVALAQKAHPTLLSADQDLEATRFQYEASKANFYPKLSLEADQTFYEDIDGREGSIDRGKVMLMARYNLFNGGADTAQKRATASQMAEAKDVKMNASRQVQEGLSLAWNARDSLLKQKEFMQQHVLASYDTVMAYRKQFLLGSRSLLDVLNTENELFEARQSAVNTDYDELHAEYRILNATGQLLDSVSFKAPVEWQQ</sequence>
<reference evidence="11" key="1">
    <citation type="submission" date="2009-05" db="EMBL/GenBank/DDBJ databases">
        <title>Complete sequence of Tolumonas auensis DSM 9187.</title>
        <authorList>
            <consortium name="US DOE Joint Genome Institute"/>
            <person name="Lucas S."/>
            <person name="Copeland A."/>
            <person name="Lapidus A."/>
            <person name="Glavina del Rio T."/>
            <person name="Tice H."/>
            <person name="Bruce D."/>
            <person name="Goodwin L."/>
            <person name="Pitluck S."/>
            <person name="Chertkov O."/>
            <person name="Brettin T."/>
            <person name="Detter J.C."/>
            <person name="Han C."/>
            <person name="Larimer F."/>
            <person name="Land M."/>
            <person name="Hauser L."/>
            <person name="Kyrpides N."/>
            <person name="Mikhailova N."/>
            <person name="Spring S."/>
            <person name="Beller H."/>
        </authorList>
    </citation>
    <scope>NUCLEOTIDE SEQUENCE [LARGE SCALE GENOMIC DNA]</scope>
    <source>
        <strain evidence="11">DSM 9187 / TA4</strain>
    </source>
</reference>
<feature type="chain" id="PRO_5002939137" evidence="9">
    <location>
        <begin position="24"/>
        <end position="433"/>
    </location>
</feature>
<dbReference type="PANTHER" id="PTHR30026:SF22">
    <property type="entry name" value="OUTER MEMBRANE EFFLUX PROTEIN"/>
    <property type="match status" value="1"/>
</dbReference>
<evidence type="ECO:0000256" key="5">
    <source>
        <dbReference type="ARBA" id="ARBA00022692"/>
    </source>
</evidence>